<feature type="region of interest" description="Disordered" evidence="1">
    <location>
        <begin position="84"/>
        <end position="134"/>
    </location>
</feature>
<protein>
    <submittedName>
        <fullName evidence="2">Uncharacterized protein</fullName>
    </submittedName>
</protein>
<evidence type="ECO:0000256" key="1">
    <source>
        <dbReference type="SAM" id="MobiDB-lite"/>
    </source>
</evidence>
<name>A0AAV9VT44_9PEZI</name>
<feature type="compositionally biased region" description="Low complexity" evidence="1">
    <location>
        <begin position="113"/>
        <end position="126"/>
    </location>
</feature>
<evidence type="ECO:0000313" key="2">
    <source>
        <dbReference type="EMBL" id="KAK6496407.1"/>
    </source>
</evidence>
<feature type="compositionally biased region" description="Basic and acidic residues" evidence="1">
    <location>
        <begin position="100"/>
        <end position="109"/>
    </location>
</feature>
<sequence>MEKPPMGLKRSHAIRIPPGRPRPRPGLRLQLSNTGYDEPTSYKESVNIYPVRKRHPHPFLEVFHLPRRHLTYEKLPDESRRHLIFEKPREGYTPPTPRPLHAEEEEGRRNTRNNDITNDAGNNNNNKQEKSSKFRLVRRFFKRESKGYFSKKARGFLGQMKRVKTKCGHWLSVPFRARRGFIHLGG</sequence>
<gene>
    <name evidence="2" type="ORF">TWF481_002427</name>
</gene>
<organism evidence="2 3">
    <name type="scientific">Arthrobotrys musiformis</name>
    <dbReference type="NCBI Taxonomy" id="47236"/>
    <lineage>
        <taxon>Eukaryota</taxon>
        <taxon>Fungi</taxon>
        <taxon>Dikarya</taxon>
        <taxon>Ascomycota</taxon>
        <taxon>Pezizomycotina</taxon>
        <taxon>Orbiliomycetes</taxon>
        <taxon>Orbiliales</taxon>
        <taxon>Orbiliaceae</taxon>
        <taxon>Arthrobotrys</taxon>
    </lineage>
</organism>
<proteinExistence type="predicted"/>
<comment type="caution">
    <text evidence="2">The sequence shown here is derived from an EMBL/GenBank/DDBJ whole genome shotgun (WGS) entry which is preliminary data.</text>
</comment>
<evidence type="ECO:0000313" key="3">
    <source>
        <dbReference type="Proteomes" id="UP001370758"/>
    </source>
</evidence>
<dbReference type="EMBL" id="JAVHJL010000011">
    <property type="protein sequence ID" value="KAK6496407.1"/>
    <property type="molecule type" value="Genomic_DNA"/>
</dbReference>
<accession>A0AAV9VT44</accession>
<reference evidence="2 3" key="1">
    <citation type="submission" date="2023-08" db="EMBL/GenBank/DDBJ databases">
        <authorList>
            <person name="Palmer J.M."/>
        </authorList>
    </citation>
    <scope>NUCLEOTIDE SEQUENCE [LARGE SCALE GENOMIC DNA]</scope>
    <source>
        <strain evidence="2 3">TWF481</strain>
    </source>
</reference>
<feature type="region of interest" description="Disordered" evidence="1">
    <location>
        <begin position="1"/>
        <end position="38"/>
    </location>
</feature>
<keyword evidence="3" id="KW-1185">Reference proteome</keyword>
<dbReference type="Proteomes" id="UP001370758">
    <property type="component" value="Unassembled WGS sequence"/>
</dbReference>
<dbReference type="AlphaFoldDB" id="A0AAV9VT44"/>